<keyword evidence="2" id="KW-1133">Transmembrane helix</keyword>
<sequence length="262" mass="28255">MVYANAGLPDVLDPVLTYLADTLPPPLYSFLINAASHCLTLLTALFNLATALAQSNPLEWDTQKLLPPLITLFTAYFALVSFYRSTTWMIRTSVFFVKWGAIFGTFIGGAGWVIANANGNGAALGDYGVISGLGSLILDFINGNGQNAAGGTRSRSRTQRARARSSTEKRKPKPWDTFERHRDWQYQENHGDKEGADAQQVISNIIGTAGRVVKESGWWSIVRGVVEGGAQAGEENLENTSGKGKPSGQSQAKTKAGGSRSR</sequence>
<protein>
    <submittedName>
        <fullName evidence="3">Uncharacterized protein</fullName>
    </submittedName>
</protein>
<keyword evidence="2" id="KW-0812">Transmembrane</keyword>
<dbReference type="OrthoDB" id="2502792at2759"/>
<gene>
    <name evidence="3" type="ORF">DXG03_003863</name>
</gene>
<reference evidence="3" key="2">
    <citation type="submission" date="2021-10" db="EMBL/GenBank/DDBJ databases">
        <title>Phylogenomics reveals ancestral predisposition of the termite-cultivated fungus Termitomyces towards a domesticated lifestyle.</title>
        <authorList>
            <person name="Auxier B."/>
            <person name="Grum-Grzhimaylo A."/>
            <person name="Cardenas M.E."/>
            <person name="Lodge J.D."/>
            <person name="Laessoe T."/>
            <person name="Pedersen O."/>
            <person name="Smith M.E."/>
            <person name="Kuyper T.W."/>
            <person name="Franco-Molano E.A."/>
            <person name="Baroni T.J."/>
            <person name="Aanen D.K."/>
        </authorList>
    </citation>
    <scope>NUCLEOTIDE SEQUENCE</scope>
    <source>
        <strain evidence="3">AP01</strain>
        <tissue evidence="3">Mycelium</tissue>
    </source>
</reference>
<evidence type="ECO:0000313" key="4">
    <source>
        <dbReference type="Proteomes" id="UP000775547"/>
    </source>
</evidence>
<keyword evidence="4" id="KW-1185">Reference proteome</keyword>
<feature type="region of interest" description="Disordered" evidence="1">
    <location>
        <begin position="229"/>
        <end position="262"/>
    </location>
</feature>
<keyword evidence="2" id="KW-0472">Membrane</keyword>
<proteinExistence type="predicted"/>
<name>A0A9P7GFM5_9AGAR</name>
<accession>A0A9P7GFM5</accession>
<feature type="transmembrane region" description="Helical" evidence="2">
    <location>
        <begin position="27"/>
        <end position="53"/>
    </location>
</feature>
<evidence type="ECO:0000256" key="1">
    <source>
        <dbReference type="SAM" id="MobiDB-lite"/>
    </source>
</evidence>
<organism evidence="3 4">
    <name type="scientific">Asterophora parasitica</name>
    <dbReference type="NCBI Taxonomy" id="117018"/>
    <lineage>
        <taxon>Eukaryota</taxon>
        <taxon>Fungi</taxon>
        <taxon>Dikarya</taxon>
        <taxon>Basidiomycota</taxon>
        <taxon>Agaricomycotina</taxon>
        <taxon>Agaricomycetes</taxon>
        <taxon>Agaricomycetidae</taxon>
        <taxon>Agaricales</taxon>
        <taxon>Tricholomatineae</taxon>
        <taxon>Lyophyllaceae</taxon>
        <taxon>Asterophora</taxon>
    </lineage>
</organism>
<feature type="transmembrane region" description="Helical" evidence="2">
    <location>
        <begin position="95"/>
        <end position="115"/>
    </location>
</feature>
<feature type="region of interest" description="Disordered" evidence="1">
    <location>
        <begin position="147"/>
        <end position="181"/>
    </location>
</feature>
<feature type="compositionally biased region" description="Basic residues" evidence="1">
    <location>
        <begin position="154"/>
        <end position="163"/>
    </location>
</feature>
<dbReference type="Proteomes" id="UP000775547">
    <property type="component" value="Unassembled WGS sequence"/>
</dbReference>
<dbReference type="AlphaFoldDB" id="A0A9P7GFM5"/>
<evidence type="ECO:0000313" key="3">
    <source>
        <dbReference type="EMBL" id="KAG5646267.1"/>
    </source>
</evidence>
<comment type="caution">
    <text evidence="3">The sequence shown here is derived from an EMBL/GenBank/DDBJ whole genome shotgun (WGS) entry which is preliminary data.</text>
</comment>
<feature type="compositionally biased region" description="Basic and acidic residues" evidence="1">
    <location>
        <begin position="165"/>
        <end position="181"/>
    </location>
</feature>
<reference evidence="3" key="1">
    <citation type="submission" date="2020-07" db="EMBL/GenBank/DDBJ databases">
        <authorList>
            <person name="Nieuwenhuis M."/>
            <person name="Van De Peppel L.J.J."/>
        </authorList>
    </citation>
    <scope>NUCLEOTIDE SEQUENCE</scope>
    <source>
        <strain evidence="3">AP01</strain>
        <tissue evidence="3">Mycelium</tissue>
    </source>
</reference>
<feature type="compositionally biased region" description="Polar residues" evidence="1">
    <location>
        <begin position="238"/>
        <end position="253"/>
    </location>
</feature>
<feature type="transmembrane region" description="Helical" evidence="2">
    <location>
        <begin position="65"/>
        <end position="83"/>
    </location>
</feature>
<dbReference type="EMBL" id="JABCKV010000023">
    <property type="protein sequence ID" value="KAG5646267.1"/>
    <property type="molecule type" value="Genomic_DNA"/>
</dbReference>
<evidence type="ECO:0000256" key="2">
    <source>
        <dbReference type="SAM" id="Phobius"/>
    </source>
</evidence>